<reference evidence="1 2" key="1">
    <citation type="submission" date="2019-04" db="EMBL/GenBank/DDBJ databases">
        <title>Isolation and identification of Cellulomonas shaoxiangyii sp. Nov. isolated from feces of the Tibetan antelopes (Pantholops hodgsonii) in the Qinghai-Tibet plateau of China.</title>
        <authorList>
            <person name="Tian Z."/>
        </authorList>
    </citation>
    <scope>NUCLEOTIDE SEQUENCE [LARGE SCALE GENOMIC DNA]</scope>
    <source>
        <strain evidence="1 2">Z28</strain>
    </source>
</reference>
<organism evidence="1 2">
    <name type="scientific">Cellulomonas shaoxiangyii</name>
    <dbReference type="NCBI Taxonomy" id="2566013"/>
    <lineage>
        <taxon>Bacteria</taxon>
        <taxon>Bacillati</taxon>
        <taxon>Actinomycetota</taxon>
        <taxon>Actinomycetes</taxon>
        <taxon>Micrococcales</taxon>
        <taxon>Cellulomonadaceae</taxon>
        <taxon>Cellulomonas</taxon>
    </lineage>
</organism>
<dbReference type="AlphaFoldDB" id="A0A4P7SIA8"/>
<evidence type="ECO:0000313" key="1">
    <source>
        <dbReference type="EMBL" id="QCB92384.1"/>
    </source>
</evidence>
<dbReference type="Pfam" id="PF11209">
    <property type="entry name" value="LmeA"/>
    <property type="match status" value="1"/>
</dbReference>
<evidence type="ECO:0000313" key="2">
    <source>
        <dbReference type="Proteomes" id="UP000296469"/>
    </source>
</evidence>
<dbReference type="OrthoDB" id="3215846at2"/>
<dbReference type="RefSeq" id="WP_135972232.1">
    <property type="nucleotide sequence ID" value="NZ_CP039291.1"/>
</dbReference>
<sequence>MGARRALVGTVVTLVVVGAGAVVADRVALGLAEDRAREVVTQQLAVTGEPDVTIHGFPFLTQLAARELDDVDAAAAGLTLEGIDATDVRVTAQGVGLTEPATVRAATLAATLPPASLERVLVEQTDLDVTLTVEGGLLRVAGDVLGLSLSAGLEPRVEDGVLLVDLADVALGDRRLDLDDLPGGLGDDVSGIEVPVEGLPEGVVLTSAVVVPDGVRITAEGTDVVLPVAP</sequence>
<dbReference type="EMBL" id="CP039291">
    <property type="protein sequence ID" value="QCB92384.1"/>
    <property type="molecule type" value="Genomic_DNA"/>
</dbReference>
<dbReference type="Proteomes" id="UP000296469">
    <property type="component" value="Chromosome"/>
</dbReference>
<name>A0A4P7SIA8_9CELL</name>
<gene>
    <name evidence="1" type="ORF">E5225_01265</name>
</gene>
<dbReference type="InterPro" id="IPR021373">
    <property type="entry name" value="DUF2993"/>
</dbReference>
<protein>
    <submittedName>
        <fullName evidence="1">DUF2993 domain-containing protein</fullName>
    </submittedName>
</protein>
<accession>A0A4P7SIA8</accession>
<keyword evidence="2" id="KW-1185">Reference proteome</keyword>
<proteinExistence type="predicted"/>
<dbReference type="KEGG" id="celz:E5225_01265"/>